<gene>
    <name evidence="1" type="ORF">METZ01_LOCUS292702</name>
</gene>
<accession>A0A382LT57</accession>
<reference evidence="1" key="1">
    <citation type="submission" date="2018-05" db="EMBL/GenBank/DDBJ databases">
        <authorList>
            <person name="Lanie J.A."/>
            <person name="Ng W.-L."/>
            <person name="Kazmierczak K.M."/>
            <person name="Andrzejewski T.M."/>
            <person name="Davidsen T.M."/>
            <person name="Wayne K.J."/>
            <person name="Tettelin H."/>
            <person name="Glass J.I."/>
            <person name="Rusch D."/>
            <person name="Podicherti R."/>
            <person name="Tsui H.-C.T."/>
            <person name="Winkler M.E."/>
        </authorList>
    </citation>
    <scope>NUCLEOTIDE SEQUENCE</scope>
</reference>
<sequence>MSDDLSIRFNTGKFKSDVQCRCAINGSDGKLCTRVLCY</sequence>
<organism evidence="1">
    <name type="scientific">marine metagenome</name>
    <dbReference type="NCBI Taxonomy" id="408172"/>
    <lineage>
        <taxon>unclassified sequences</taxon>
        <taxon>metagenomes</taxon>
        <taxon>ecological metagenomes</taxon>
    </lineage>
</organism>
<name>A0A382LT57_9ZZZZ</name>
<dbReference type="AlphaFoldDB" id="A0A382LT57"/>
<proteinExistence type="predicted"/>
<evidence type="ECO:0000313" key="1">
    <source>
        <dbReference type="EMBL" id="SVC39848.1"/>
    </source>
</evidence>
<protein>
    <submittedName>
        <fullName evidence="1">Uncharacterized protein</fullName>
    </submittedName>
</protein>
<dbReference type="EMBL" id="UINC01089072">
    <property type="protein sequence ID" value="SVC39848.1"/>
    <property type="molecule type" value="Genomic_DNA"/>
</dbReference>